<evidence type="ECO:0000313" key="3">
    <source>
        <dbReference type="Proteomes" id="UP000023152"/>
    </source>
</evidence>
<comment type="caution">
    <text evidence="2">The sequence shown here is derived from an EMBL/GenBank/DDBJ whole genome shotgun (WGS) entry which is preliminary data.</text>
</comment>
<dbReference type="AlphaFoldDB" id="X6LBX8"/>
<dbReference type="EMBL" id="ASPP01045105">
    <property type="protein sequence ID" value="ETN99043.1"/>
    <property type="molecule type" value="Genomic_DNA"/>
</dbReference>
<organism evidence="2 3">
    <name type="scientific">Reticulomyxa filosa</name>
    <dbReference type="NCBI Taxonomy" id="46433"/>
    <lineage>
        <taxon>Eukaryota</taxon>
        <taxon>Sar</taxon>
        <taxon>Rhizaria</taxon>
        <taxon>Retaria</taxon>
        <taxon>Foraminifera</taxon>
        <taxon>Monothalamids</taxon>
        <taxon>Reticulomyxidae</taxon>
        <taxon>Reticulomyxa</taxon>
    </lineage>
</organism>
<dbReference type="Proteomes" id="UP000023152">
    <property type="component" value="Unassembled WGS sequence"/>
</dbReference>
<proteinExistence type="predicted"/>
<reference evidence="2 3" key="1">
    <citation type="journal article" date="2013" name="Curr. Biol.">
        <title>The Genome of the Foraminiferan Reticulomyxa filosa.</title>
        <authorList>
            <person name="Glockner G."/>
            <person name="Hulsmann N."/>
            <person name="Schleicher M."/>
            <person name="Noegel A.A."/>
            <person name="Eichinger L."/>
            <person name="Gallinger C."/>
            <person name="Pawlowski J."/>
            <person name="Sierra R."/>
            <person name="Euteneuer U."/>
            <person name="Pillet L."/>
            <person name="Moustafa A."/>
            <person name="Platzer M."/>
            <person name="Groth M."/>
            <person name="Szafranski K."/>
            <person name="Schliwa M."/>
        </authorList>
    </citation>
    <scope>NUCLEOTIDE SEQUENCE [LARGE SCALE GENOMIC DNA]</scope>
</reference>
<evidence type="ECO:0000313" key="2">
    <source>
        <dbReference type="EMBL" id="ETN99043.1"/>
    </source>
</evidence>
<evidence type="ECO:0000256" key="1">
    <source>
        <dbReference type="SAM" id="MobiDB-lite"/>
    </source>
</evidence>
<gene>
    <name evidence="2" type="ORF">RFI_38444</name>
</gene>
<feature type="non-terminal residue" evidence="2">
    <location>
        <position position="1"/>
    </location>
</feature>
<sequence>LLFDNSSSVDYNAQINADKAKATETTKQRTCQVNPYRKHYIYNPFNPFEWKENKNKNKNSNNNNNNTNKLNDSQFSFLQLSARKYDKSGG</sequence>
<accession>X6LBX8</accession>
<feature type="region of interest" description="Disordered" evidence="1">
    <location>
        <begin position="51"/>
        <end position="75"/>
    </location>
</feature>
<feature type="compositionally biased region" description="Low complexity" evidence="1">
    <location>
        <begin position="58"/>
        <end position="71"/>
    </location>
</feature>
<keyword evidence="3" id="KW-1185">Reference proteome</keyword>
<protein>
    <submittedName>
        <fullName evidence="2">Uncharacterized protein</fullName>
    </submittedName>
</protein>
<name>X6LBX8_RETFI</name>